<feature type="domain" description="Enoyl reductase (ER)" evidence="35">
    <location>
        <begin position="18"/>
        <end position="340"/>
    </location>
</feature>
<evidence type="ECO:0000256" key="15">
    <source>
        <dbReference type="ARBA" id="ARBA00023278"/>
    </source>
</evidence>
<evidence type="ECO:0000256" key="20">
    <source>
        <dbReference type="ARBA" id="ARBA00047461"/>
    </source>
</evidence>
<dbReference type="InterPro" id="IPR041694">
    <property type="entry name" value="ADH_N_2"/>
</dbReference>
<keyword evidence="10" id="KW-0276">Fatty acid metabolism</keyword>
<dbReference type="EC" id="1.3.1.48" evidence="4"/>
<comment type="similarity">
    <text evidence="2">Belongs to the NADP-dependent oxidoreductase L4BD family.</text>
</comment>
<comment type="catalytic activity">
    <reaction evidence="30">
        <text>6-trans-leukotriene B4 + NADP(+) = 12-oxo-(5S)-hydroxy-(6E,8E,10E,14Z)-eicosatetraenoate + NADPH + H(+)</text>
        <dbReference type="Rhea" id="RHEA:51204"/>
        <dbReference type="ChEBI" id="CHEBI:15378"/>
        <dbReference type="ChEBI" id="CHEBI:57783"/>
        <dbReference type="ChEBI" id="CHEBI:58349"/>
        <dbReference type="ChEBI" id="CHEBI:90723"/>
        <dbReference type="ChEBI" id="CHEBI:133974"/>
    </reaction>
    <physiologicalReaction direction="left-to-right" evidence="30">
        <dbReference type="Rhea" id="RHEA:51205"/>
    </physiologicalReaction>
</comment>
<comment type="catalytic activity">
    <reaction evidence="21">
        <text>decanal + NADP(+) = (2E)-decenal + NADPH + H(+)</text>
        <dbReference type="Rhea" id="RHEA:50612"/>
        <dbReference type="ChEBI" id="CHEBI:15378"/>
        <dbReference type="ChEBI" id="CHEBI:31457"/>
        <dbReference type="ChEBI" id="CHEBI:57783"/>
        <dbReference type="ChEBI" id="CHEBI:58349"/>
        <dbReference type="ChEBI" id="CHEBI:133455"/>
    </reaction>
    <physiologicalReaction direction="right-to-left" evidence="21">
        <dbReference type="Rhea" id="RHEA:50614"/>
    </physiologicalReaction>
</comment>
<dbReference type="GO" id="GO:0006693">
    <property type="term" value="P:prostaglandin metabolic process"/>
    <property type="evidence" value="ECO:0007669"/>
    <property type="project" value="UniProtKB-KW"/>
</dbReference>
<dbReference type="GeneID" id="108683352"/>
<evidence type="ECO:0000259" key="35">
    <source>
        <dbReference type="SMART" id="SM00829"/>
    </source>
</evidence>
<keyword evidence="14" id="KW-0443">Lipid metabolism</keyword>
<evidence type="ECO:0000256" key="33">
    <source>
        <dbReference type="ARBA" id="ARBA00049179"/>
    </source>
</evidence>
<evidence type="ECO:0000256" key="1">
    <source>
        <dbReference type="ARBA" id="ARBA00004496"/>
    </source>
</evidence>
<evidence type="ECO:0000313" key="36">
    <source>
        <dbReference type="Proteomes" id="UP000694843"/>
    </source>
</evidence>
<comment type="catalytic activity">
    <reaction evidence="29">
        <text>20-hydroxy-leukotriene B4 + NADP(+) = 12-oxo-20-hydroxy-leukotriene B4 + NADPH + H(+)</text>
        <dbReference type="Rhea" id="RHEA:51208"/>
        <dbReference type="ChEBI" id="CHEBI:15378"/>
        <dbReference type="ChEBI" id="CHEBI:57460"/>
        <dbReference type="ChEBI" id="CHEBI:57783"/>
        <dbReference type="ChEBI" id="CHEBI:58349"/>
        <dbReference type="ChEBI" id="CHEBI:133346"/>
    </reaction>
    <physiologicalReaction direction="left-to-right" evidence="29">
        <dbReference type="Rhea" id="RHEA:51209"/>
    </physiologicalReaction>
</comment>
<dbReference type="FunFam" id="3.40.50.720:FF:000121">
    <property type="entry name" value="Prostaglandin reductase 2"/>
    <property type="match status" value="1"/>
</dbReference>
<comment type="catalytic activity">
    <reaction evidence="25">
        <text>dodecanal + NADP(+) = (2E)-dodecenal + NADPH + H(+)</text>
        <dbReference type="Rhea" id="RHEA:50784"/>
        <dbReference type="ChEBI" id="CHEBI:15378"/>
        <dbReference type="ChEBI" id="CHEBI:27836"/>
        <dbReference type="ChEBI" id="CHEBI:57783"/>
        <dbReference type="ChEBI" id="CHEBI:58349"/>
        <dbReference type="ChEBI" id="CHEBI:133741"/>
    </reaction>
    <physiologicalReaction direction="right-to-left" evidence="25">
        <dbReference type="Rhea" id="RHEA:50786"/>
    </physiologicalReaction>
</comment>
<evidence type="ECO:0000256" key="8">
    <source>
        <dbReference type="ARBA" id="ARBA00022501"/>
    </source>
</evidence>
<evidence type="ECO:0000256" key="16">
    <source>
        <dbReference type="ARBA" id="ARBA00031851"/>
    </source>
</evidence>
<dbReference type="InterPro" id="IPR014190">
    <property type="entry name" value="PTGR1"/>
</dbReference>
<evidence type="ECO:0000256" key="3">
    <source>
        <dbReference type="ARBA" id="ARBA00011852"/>
    </source>
</evidence>
<evidence type="ECO:0000256" key="24">
    <source>
        <dbReference type="ARBA" id="ARBA00047878"/>
    </source>
</evidence>
<gene>
    <name evidence="37" type="primary">LOC108683352</name>
</gene>
<evidence type="ECO:0000256" key="11">
    <source>
        <dbReference type="ARBA" id="ARBA00022857"/>
    </source>
</evidence>
<sequence>MVTSKCWILNKKHPDLPKADDFKLITETLPACSDNEFIVEAEWISVDPYIRIALTDQQLGSVITGGQVARVIESKNLAYPVGSRVVGYFGWRTHTLLSDEIMARKSFGNLENYKLFPEVEGLSHSTALGILGMPGITAYYGFLEICDPKPGEVVLVNAAAGAVGSAVVQIAKIKGCKVIAFAGSADKVSWLRELGADVAANYKTDDVAQVIRDAAPNGVNCYFDNVGGEFSSKVIPLMASMGRVSLCGAISTYNDHTRHIGVSTMCSPLSEGTIIWKQLRVEGFIVTRWLPRWREGIKQMRDWIDEGKLKYRETVTEGFENQPKAFIGLFTGDNIGKAVVKV</sequence>
<comment type="catalytic activity">
    <reaction evidence="20">
        <text>octanal + NADP(+) = (2E)-octenal + NADPH + H(+)</text>
        <dbReference type="Rhea" id="RHEA:50780"/>
        <dbReference type="ChEBI" id="CHEBI:15378"/>
        <dbReference type="ChEBI" id="CHEBI:17935"/>
        <dbReference type="ChEBI" id="CHEBI:57783"/>
        <dbReference type="ChEBI" id="CHEBI:58349"/>
        <dbReference type="ChEBI" id="CHEBI:61748"/>
    </reaction>
    <physiologicalReaction direction="right-to-left" evidence="20">
        <dbReference type="Rhea" id="RHEA:50782"/>
    </physiologicalReaction>
</comment>
<dbReference type="Pfam" id="PF00107">
    <property type="entry name" value="ADH_zinc_N"/>
    <property type="match status" value="1"/>
</dbReference>
<evidence type="ECO:0000256" key="23">
    <source>
        <dbReference type="ARBA" id="ARBA00047871"/>
    </source>
</evidence>
<evidence type="ECO:0000313" key="37">
    <source>
        <dbReference type="RefSeq" id="XP_047735444.1"/>
    </source>
</evidence>
<comment type="catalytic activity">
    <reaction evidence="31">
        <text>(5S,12S)-dihydroxy-(6E,10E,12E,14Z)-eicosatetraenoate + NADP(+) = 12-oxo-(5S)-hydroxy-(6E,8E,10E,14Z)-eicosatetraenoate + NADPH + H(+)</text>
        <dbReference type="Rhea" id="RHEA:51212"/>
        <dbReference type="ChEBI" id="CHEBI:15378"/>
        <dbReference type="ChEBI" id="CHEBI:57783"/>
        <dbReference type="ChEBI" id="CHEBI:58349"/>
        <dbReference type="ChEBI" id="CHEBI:133974"/>
        <dbReference type="ChEBI" id="CHEBI:133975"/>
    </reaction>
    <physiologicalReaction direction="left-to-right" evidence="31">
        <dbReference type="Rhea" id="RHEA:51213"/>
    </physiologicalReaction>
</comment>
<keyword evidence="12" id="KW-0007">Acetylation</keyword>
<dbReference type="Gene3D" id="3.90.180.10">
    <property type="entry name" value="Medium-chain alcohol dehydrogenases, catalytic domain"/>
    <property type="match status" value="1"/>
</dbReference>
<dbReference type="InterPro" id="IPR020843">
    <property type="entry name" value="ER"/>
</dbReference>
<evidence type="ECO:0000256" key="27">
    <source>
        <dbReference type="ARBA" id="ARBA00048290"/>
    </source>
</evidence>
<dbReference type="SMART" id="SM00829">
    <property type="entry name" value="PKS_ER"/>
    <property type="match status" value="1"/>
</dbReference>
<dbReference type="InterPro" id="IPR045010">
    <property type="entry name" value="MDR_fam"/>
</dbReference>
<accession>A0A979FGI9</accession>
<evidence type="ECO:0000256" key="21">
    <source>
        <dbReference type="ARBA" id="ARBA00047617"/>
    </source>
</evidence>
<keyword evidence="7" id="KW-0963">Cytoplasm</keyword>
<comment type="catalytic activity">
    <reaction evidence="34">
        <text>hexanal + NADP(+) = (E)-hex-2-enal + NADPH + H(+)</text>
        <dbReference type="Rhea" id="RHEA:50776"/>
        <dbReference type="ChEBI" id="CHEBI:15378"/>
        <dbReference type="ChEBI" id="CHEBI:28913"/>
        <dbReference type="ChEBI" id="CHEBI:57783"/>
        <dbReference type="ChEBI" id="CHEBI:58349"/>
        <dbReference type="ChEBI" id="CHEBI:88528"/>
    </reaction>
    <physiologicalReaction direction="right-to-left" evidence="34">
        <dbReference type="Rhea" id="RHEA:50778"/>
    </physiologicalReaction>
</comment>
<evidence type="ECO:0000256" key="25">
    <source>
        <dbReference type="ARBA" id="ARBA00047903"/>
    </source>
</evidence>
<evidence type="ECO:0000256" key="9">
    <source>
        <dbReference type="ARBA" id="ARBA00022553"/>
    </source>
</evidence>
<comment type="subcellular location">
    <subcellularLocation>
        <location evidence="1">Cytoplasm</location>
    </subcellularLocation>
</comment>
<evidence type="ECO:0000256" key="13">
    <source>
        <dbReference type="ARBA" id="ARBA00023002"/>
    </source>
</evidence>
<evidence type="ECO:0000256" key="14">
    <source>
        <dbReference type="ARBA" id="ARBA00023098"/>
    </source>
</evidence>
<evidence type="ECO:0000256" key="6">
    <source>
        <dbReference type="ARBA" id="ARBA00020651"/>
    </source>
</evidence>
<evidence type="ECO:0000256" key="22">
    <source>
        <dbReference type="ARBA" id="ARBA00047742"/>
    </source>
</evidence>
<comment type="catalytic activity">
    <reaction evidence="33">
        <text>an n-alkanal + NADP(+) = an alk-2-enal + NADPH + H(+)</text>
        <dbReference type="Rhea" id="RHEA:13737"/>
        <dbReference type="ChEBI" id="CHEBI:12834"/>
        <dbReference type="ChEBI" id="CHEBI:13757"/>
        <dbReference type="ChEBI" id="CHEBI:15378"/>
        <dbReference type="ChEBI" id="CHEBI:57783"/>
        <dbReference type="ChEBI" id="CHEBI:58349"/>
        <dbReference type="EC" id="1.3.1.74"/>
    </reaction>
    <physiologicalReaction direction="right-to-left" evidence="33">
        <dbReference type="Rhea" id="RHEA:13739"/>
    </physiologicalReaction>
</comment>
<dbReference type="AlphaFoldDB" id="A0A979FGI9"/>
<evidence type="ECO:0000256" key="4">
    <source>
        <dbReference type="ARBA" id="ARBA00011981"/>
    </source>
</evidence>
<evidence type="ECO:0000256" key="7">
    <source>
        <dbReference type="ARBA" id="ARBA00022490"/>
    </source>
</evidence>
<comment type="catalytic activity">
    <reaction evidence="23">
        <text>leukotriene B4 + NADP(+) = 12-oxo-leukotriene B4 + NADPH + H(+)</text>
        <dbReference type="Rhea" id="RHEA:50608"/>
        <dbReference type="ChEBI" id="CHEBI:15378"/>
        <dbReference type="ChEBI" id="CHEBI:57461"/>
        <dbReference type="ChEBI" id="CHEBI:57783"/>
        <dbReference type="ChEBI" id="CHEBI:58349"/>
        <dbReference type="ChEBI" id="CHEBI:133309"/>
    </reaction>
    <physiologicalReaction direction="left-to-right" evidence="23">
        <dbReference type="Rhea" id="RHEA:50609"/>
    </physiologicalReaction>
</comment>
<evidence type="ECO:0000256" key="12">
    <source>
        <dbReference type="ARBA" id="ARBA00022990"/>
    </source>
</evidence>
<dbReference type="GO" id="GO:0047522">
    <property type="term" value="F:15-oxoprostaglandin 13-reductase [NAD(P)+] activity"/>
    <property type="evidence" value="ECO:0007669"/>
    <property type="project" value="UniProtKB-EC"/>
</dbReference>
<comment type="catalytic activity">
    <reaction evidence="24">
        <text>13,14-dihydro-15-oxo-prostaglandin F1alpha + NADP(+) = 15-oxoprostaglandin F1alpha + NADPH + H(+)</text>
        <dbReference type="Rhea" id="RHEA:50592"/>
        <dbReference type="ChEBI" id="CHEBI:15378"/>
        <dbReference type="ChEBI" id="CHEBI:57783"/>
        <dbReference type="ChEBI" id="CHEBI:58349"/>
        <dbReference type="ChEBI" id="CHEBI:79072"/>
        <dbReference type="ChEBI" id="CHEBI:133411"/>
    </reaction>
    <physiologicalReaction direction="right-to-left" evidence="24">
        <dbReference type="Rhea" id="RHEA:50594"/>
    </physiologicalReaction>
</comment>
<keyword evidence="11" id="KW-0521">NADP</keyword>
<dbReference type="PANTHER" id="PTHR43205:SF7">
    <property type="entry name" value="PROSTAGLANDIN REDUCTASE 1"/>
    <property type="match status" value="1"/>
</dbReference>
<dbReference type="GO" id="GO:0032440">
    <property type="term" value="F:2-alkenal reductase [NAD(P)H] activity"/>
    <property type="evidence" value="ECO:0007669"/>
    <property type="project" value="UniProtKB-EC"/>
</dbReference>
<comment type="catalytic activity">
    <reaction evidence="27">
        <text>13,14-dihydro-15-oxo-PGF2alpha + NADP(+) = 15-oxoprostaglandin F2alpha + NADPH + H(+)</text>
        <dbReference type="Rhea" id="RHEA:50588"/>
        <dbReference type="ChEBI" id="CHEBI:15378"/>
        <dbReference type="ChEBI" id="CHEBI:57783"/>
        <dbReference type="ChEBI" id="CHEBI:58349"/>
        <dbReference type="ChEBI" id="CHEBI:133374"/>
        <dbReference type="ChEBI" id="CHEBI:133409"/>
    </reaction>
    <physiologicalReaction direction="right-to-left" evidence="27">
        <dbReference type="Rhea" id="RHEA:50590"/>
    </physiologicalReaction>
</comment>
<dbReference type="RefSeq" id="XP_047735444.1">
    <property type="nucleotide sequence ID" value="XM_047879488.1"/>
</dbReference>
<evidence type="ECO:0000256" key="17">
    <source>
        <dbReference type="ARBA" id="ARBA00032255"/>
    </source>
</evidence>
<dbReference type="Pfam" id="PF16884">
    <property type="entry name" value="ADH_N_2"/>
    <property type="match status" value="1"/>
</dbReference>
<comment type="catalytic activity">
    <reaction evidence="28">
        <text>4-hydroxynonanal + NADP(+) = (E)-4-hydroxynon-2-enal + NADPH + H(+)</text>
        <dbReference type="Rhea" id="RHEA:64736"/>
        <dbReference type="ChEBI" id="CHEBI:15378"/>
        <dbReference type="ChEBI" id="CHEBI:57783"/>
        <dbReference type="ChEBI" id="CHEBI:58349"/>
        <dbReference type="ChEBI" id="CHEBI:58968"/>
        <dbReference type="ChEBI" id="CHEBI:156112"/>
    </reaction>
    <physiologicalReaction direction="right-to-left" evidence="28">
        <dbReference type="Rhea" id="RHEA:64738"/>
    </physiologicalReaction>
</comment>
<dbReference type="InterPro" id="IPR036291">
    <property type="entry name" value="NAD(P)-bd_dom_sf"/>
</dbReference>
<dbReference type="SUPFAM" id="SSF51735">
    <property type="entry name" value="NAD(P)-binding Rossmann-fold domains"/>
    <property type="match status" value="1"/>
</dbReference>
<evidence type="ECO:0000256" key="2">
    <source>
        <dbReference type="ARBA" id="ARBA00010460"/>
    </source>
</evidence>
<dbReference type="SUPFAM" id="SSF50129">
    <property type="entry name" value="GroES-like"/>
    <property type="match status" value="2"/>
</dbReference>
<dbReference type="InterPro" id="IPR013149">
    <property type="entry name" value="ADH-like_C"/>
</dbReference>
<dbReference type="Proteomes" id="UP000694843">
    <property type="component" value="Unplaced"/>
</dbReference>
<dbReference type="Gene3D" id="3.40.50.720">
    <property type="entry name" value="NAD(P)-binding Rossmann-like Domain"/>
    <property type="match status" value="1"/>
</dbReference>
<evidence type="ECO:0000256" key="34">
    <source>
        <dbReference type="ARBA" id="ARBA00049368"/>
    </source>
</evidence>
<organism evidence="36 37">
    <name type="scientific">Hyalella azteca</name>
    <name type="common">Amphipod</name>
    <dbReference type="NCBI Taxonomy" id="294128"/>
    <lineage>
        <taxon>Eukaryota</taxon>
        <taxon>Metazoa</taxon>
        <taxon>Ecdysozoa</taxon>
        <taxon>Arthropoda</taxon>
        <taxon>Crustacea</taxon>
        <taxon>Multicrustacea</taxon>
        <taxon>Malacostraca</taxon>
        <taxon>Eumalacostraca</taxon>
        <taxon>Peracarida</taxon>
        <taxon>Amphipoda</taxon>
        <taxon>Senticaudata</taxon>
        <taxon>Talitrida</taxon>
        <taxon>Talitroidea</taxon>
        <taxon>Hyalellidae</taxon>
        <taxon>Hyalella</taxon>
    </lineage>
</organism>
<name>A0A979FGI9_HYAAZ</name>
<protein>
    <recommendedName>
        <fullName evidence="6">Prostaglandin reductase 1</fullName>
        <ecNumber evidence="4">1.3.1.48</ecNumber>
        <ecNumber evidence="5">1.3.1.74</ecNumber>
    </recommendedName>
    <alternativeName>
        <fullName evidence="19">15-oxoprostaglandin 13-reductase</fullName>
    </alternativeName>
    <alternativeName>
        <fullName evidence="17">Dithiolethione-inducible gene 1 protein</fullName>
    </alternativeName>
    <alternativeName>
        <fullName evidence="16">Leukotriene B4 12-hydroxydehydrogenase</fullName>
    </alternativeName>
    <alternativeName>
        <fullName evidence="18">NAD(P)H-dependent alkenal/one oxidoreductase</fullName>
    </alternativeName>
</protein>
<dbReference type="CDD" id="cd08294">
    <property type="entry name" value="leukotriene_B4_DH_like"/>
    <property type="match status" value="1"/>
</dbReference>
<evidence type="ECO:0000256" key="10">
    <source>
        <dbReference type="ARBA" id="ARBA00022832"/>
    </source>
</evidence>
<evidence type="ECO:0000256" key="28">
    <source>
        <dbReference type="ARBA" id="ARBA00048387"/>
    </source>
</evidence>
<evidence type="ECO:0000256" key="26">
    <source>
        <dbReference type="ARBA" id="ARBA00048066"/>
    </source>
</evidence>
<keyword evidence="13" id="KW-0560">Oxidoreductase</keyword>
<keyword evidence="9" id="KW-0597">Phosphoprotein</keyword>
<proteinExistence type="inferred from homology"/>
<dbReference type="InterPro" id="IPR011032">
    <property type="entry name" value="GroES-like_sf"/>
</dbReference>
<dbReference type="EC" id="1.3.1.74" evidence="5"/>
<reference evidence="37" key="1">
    <citation type="submission" date="2025-08" db="UniProtKB">
        <authorList>
            <consortium name="RefSeq"/>
        </authorList>
    </citation>
    <scope>IDENTIFICATION</scope>
    <source>
        <tissue evidence="37">Whole organism</tissue>
    </source>
</reference>
<keyword evidence="8" id="KW-0644">Prostaglandin metabolism</keyword>
<comment type="catalytic activity">
    <reaction evidence="22">
        <text>pentan-2-one + NADP(+) = (E)-pent-3-en-2-one + NADPH + H(+)</text>
        <dbReference type="Rhea" id="RHEA:50788"/>
        <dbReference type="ChEBI" id="CHEBI:15378"/>
        <dbReference type="ChEBI" id="CHEBI:16472"/>
        <dbReference type="ChEBI" id="CHEBI:57783"/>
        <dbReference type="ChEBI" id="CHEBI:58349"/>
        <dbReference type="ChEBI" id="CHEBI:145276"/>
    </reaction>
    <physiologicalReaction direction="right-to-left" evidence="22">
        <dbReference type="Rhea" id="RHEA:50790"/>
    </physiologicalReaction>
</comment>
<comment type="catalytic activity">
    <reaction evidence="32">
        <text>13,14-dihydro-15-oxo-prostaglandin E1 + NADP(+) = 15-oxoprostaglandin E1 + NADPH + H(+)</text>
        <dbReference type="Rhea" id="RHEA:50584"/>
        <dbReference type="ChEBI" id="CHEBI:15378"/>
        <dbReference type="ChEBI" id="CHEBI:57401"/>
        <dbReference type="ChEBI" id="CHEBI:57783"/>
        <dbReference type="ChEBI" id="CHEBI:58349"/>
        <dbReference type="ChEBI" id="CHEBI:133408"/>
    </reaction>
    <physiologicalReaction direction="right-to-left" evidence="32">
        <dbReference type="Rhea" id="RHEA:50586"/>
    </physiologicalReaction>
</comment>
<evidence type="ECO:0000256" key="19">
    <source>
        <dbReference type="ARBA" id="ARBA00033119"/>
    </source>
</evidence>
<evidence type="ECO:0000256" key="29">
    <source>
        <dbReference type="ARBA" id="ARBA00048591"/>
    </source>
</evidence>
<keyword evidence="15" id="KW-0379">Hydroxylation</keyword>
<dbReference type="PANTHER" id="PTHR43205">
    <property type="entry name" value="PROSTAGLANDIN REDUCTASE"/>
    <property type="match status" value="1"/>
</dbReference>
<evidence type="ECO:0000256" key="5">
    <source>
        <dbReference type="ARBA" id="ARBA00012410"/>
    </source>
</evidence>
<comment type="subunit">
    <text evidence="3">Monomer or homodimer.</text>
</comment>
<keyword evidence="36" id="KW-1185">Reference proteome</keyword>
<evidence type="ECO:0000256" key="31">
    <source>
        <dbReference type="ARBA" id="ARBA00049068"/>
    </source>
</evidence>
<evidence type="ECO:0000256" key="32">
    <source>
        <dbReference type="ARBA" id="ARBA00049070"/>
    </source>
</evidence>
<dbReference type="GO" id="GO:0005737">
    <property type="term" value="C:cytoplasm"/>
    <property type="evidence" value="ECO:0007669"/>
    <property type="project" value="UniProtKB-SubCell"/>
</dbReference>
<comment type="catalytic activity">
    <reaction evidence="26">
        <text>nonan-2-one + NADP(+) = (3E)-nonen-2-one + NADPH + H(+)</text>
        <dbReference type="Rhea" id="RHEA:50616"/>
        <dbReference type="ChEBI" id="CHEBI:15378"/>
        <dbReference type="ChEBI" id="CHEBI:57783"/>
        <dbReference type="ChEBI" id="CHEBI:58349"/>
        <dbReference type="ChEBI" id="CHEBI:77927"/>
        <dbReference type="ChEBI" id="CHEBI:133457"/>
    </reaction>
    <physiologicalReaction direction="right-to-left" evidence="26">
        <dbReference type="Rhea" id="RHEA:50618"/>
    </physiologicalReaction>
</comment>
<evidence type="ECO:0000256" key="18">
    <source>
        <dbReference type="ARBA" id="ARBA00032297"/>
    </source>
</evidence>
<evidence type="ECO:0000256" key="30">
    <source>
        <dbReference type="ARBA" id="ARBA00048953"/>
    </source>
</evidence>